<feature type="compositionally biased region" description="Polar residues" evidence="1">
    <location>
        <begin position="1"/>
        <end position="18"/>
    </location>
</feature>
<proteinExistence type="predicted"/>
<reference evidence="2" key="2">
    <citation type="submission" date="2023-03" db="EMBL/GenBank/DDBJ databases">
        <authorList>
            <person name="Inwood S.N."/>
            <person name="Skelly J.G."/>
            <person name="Guhlin J."/>
            <person name="Harrop T.W.R."/>
            <person name="Goldson S.G."/>
            <person name="Dearden P.K."/>
        </authorList>
    </citation>
    <scope>NUCLEOTIDE SEQUENCE</scope>
    <source>
        <strain evidence="2">Irish</strain>
        <tissue evidence="2">Whole body</tissue>
    </source>
</reference>
<evidence type="ECO:0000256" key="1">
    <source>
        <dbReference type="SAM" id="MobiDB-lite"/>
    </source>
</evidence>
<reference evidence="2" key="1">
    <citation type="journal article" date="2023" name="bioRxiv">
        <title>Scaffold-level genome assemblies of two parasitoid biocontrol wasps reveal the parthenogenesis mechanism and an associated novel virus.</title>
        <authorList>
            <person name="Inwood S."/>
            <person name="Skelly J."/>
            <person name="Guhlin J."/>
            <person name="Harrop T."/>
            <person name="Goldson S."/>
            <person name="Dearden P."/>
        </authorList>
    </citation>
    <scope>NUCLEOTIDE SEQUENCE</scope>
    <source>
        <strain evidence="2">Irish</strain>
        <tissue evidence="2">Whole body</tissue>
    </source>
</reference>
<comment type="caution">
    <text evidence="2">The sequence shown here is derived from an EMBL/GenBank/DDBJ whole genome shotgun (WGS) entry which is preliminary data.</text>
</comment>
<protein>
    <submittedName>
        <fullName evidence="2">Uncharacterized protein</fullName>
    </submittedName>
</protein>
<evidence type="ECO:0000313" key="2">
    <source>
        <dbReference type="EMBL" id="KAK0169547.1"/>
    </source>
</evidence>
<dbReference type="AlphaFoldDB" id="A0AA39FH88"/>
<accession>A0AA39FH88</accession>
<evidence type="ECO:0000313" key="3">
    <source>
        <dbReference type="Proteomes" id="UP001168990"/>
    </source>
</evidence>
<feature type="region of interest" description="Disordered" evidence="1">
    <location>
        <begin position="1"/>
        <end position="39"/>
    </location>
</feature>
<feature type="compositionally biased region" description="Acidic residues" evidence="1">
    <location>
        <begin position="21"/>
        <end position="32"/>
    </location>
</feature>
<keyword evidence="3" id="KW-1185">Reference proteome</keyword>
<name>A0AA39FH88_9HYME</name>
<gene>
    <name evidence="2" type="ORF">PV328_011901</name>
</gene>
<organism evidence="2 3">
    <name type="scientific">Microctonus aethiopoides</name>
    <dbReference type="NCBI Taxonomy" id="144406"/>
    <lineage>
        <taxon>Eukaryota</taxon>
        <taxon>Metazoa</taxon>
        <taxon>Ecdysozoa</taxon>
        <taxon>Arthropoda</taxon>
        <taxon>Hexapoda</taxon>
        <taxon>Insecta</taxon>
        <taxon>Pterygota</taxon>
        <taxon>Neoptera</taxon>
        <taxon>Endopterygota</taxon>
        <taxon>Hymenoptera</taxon>
        <taxon>Apocrita</taxon>
        <taxon>Ichneumonoidea</taxon>
        <taxon>Braconidae</taxon>
        <taxon>Euphorinae</taxon>
        <taxon>Microctonus</taxon>
    </lineage>
</organism>
<dbReference type="Proteomes" id="UP001168990">
    <property type="component" value="Unassembled WGS sequence"/>
</dbReference>
<sequence length="106" mass="12179">MESDTTVLIPNIRDSSIPSDFDVDNNESNNDDNELKHQNDNMNFDINELNLPVLERPLINPVEMVPEPEIRASIKIISMAHDNIDGEIEIRYSISKELMNHLFNCL</sequence>
<dbReference type="EMBL" id="JAQQBS010000155">
    <property type="protein sequence ID" value="KAK0169547.1"/>
    <property type="molecule type" value="Genomic_DNA"/>
</dbReference>